<keyword evidence="7" id="KW-0915">Sodium</keyword>
<sequence length="400" mass="42861">MAIQRIRAFFNLEASGGIVLALAAIAAMIIANTPLSTWYESFIHAPVAIQIGGFAIAKDAHHWINDGLMAVFFFLVGLELKREVLIGELSNVKQIILPAGAALGGMIMPAIVYLIFNYNEPEFWKGWAIPAATDIAFALGILSLLGNRVPNSLKVFLVSIAIFDDIGAILIIALFYTSDLSLGALAVAALCLPFLYLLNRRNVTSITPYILIGVIMWIAVLKSGVHATLAGVVLALFIPLFDRTDPEHSPLEELEHDLQNTVSYGILPLFAFANAGISLKGAGFAELFHSVPLGIAAGLFIGKQMGVMLMCWLIFKLGISTMPKGMTFKQIYGAALLCGVGFTMSLFIGGLAFGGATPLFDERLGIIMGSIVSGIAGYLMLKATLKEEVSNTSVDLTHHS</sequence>
<dbReference type="HAMAP" id="MF_01844">
    <property type="entry name" value="NhaA"/>
    <property type="match status" value="1"/>
</dbReference>
<dbReference type="PANTHER" id="PTHR30341:SF0">
    <property type="entry name" value="NA(+)_H(+) ANTIPORTER NHAA"/>
    <property type="match status" value="1"/>
</dbReference>
<keyword evidence="5 7" id="KW-0472">Membrane</keyword>
<comment type="function">
    <text evidence="7">Na(+)/H(+) antiporter that extrudes sodium in exchange for external protons.</text>
</comment>
<feature type="transmembrane region" description="Helical" evidence="7">
    <location>
        <begin position="364"/>
        <end position="381"/>
    </location>
</feature>
<comment type="similarity">
    <text evidence="7">Belongs to the NhaA Na(+)/H(+) (TC 2.A.33) antiporter family.</text>
</comment>
<evidence type="ECO:0000256" key="4">
    <source>
        <dbReference type="ARBA" id="ARBA00022989"/>
    </source>
</evidence>
<gene>
    <name evidence="7 8" type="primary">nhaA</name>
    <name evidence="8" type="ORF">Q8P09_11125</name>
</gene>
<feature type="transmembrane region" description="Helical" evidence="7">
    <location>
        <begin position="182"/>
        <end position="198"/>
    </location>
</feature>
<feature type="transmembrane region" description="Helical" evidence="7">
    <location>
        <begin position="331"/>
        <end position="352"/>
    </location>
</feature>
<dbReference type="NCBIfam" id="TIGR00773">
    <property type="entry name" value="NhaA"/>
    <property type="match status" value="1"/>
</dbReference>
<comment type="subcellular location">
    <subcellularLocation>
        <location evidence="1">Cell inner membrane</location>
        <topology evidence="1">Multi-pass membrane protein</topology>
    </subcellularLocation>
    <subcellularLocation>
        <location evidence="7">Cell membrane</location>
        <topology evidence="7">Multi-pass membrane protein</topology>
    </subcellularLocation>
</comment>
<dbReference type="Proteomes" id="UP001228171">
    <property type="component" value="Unassembled WGS sequence"/>
</dbReference>
<evidence type="ECO:0000256" key="5">
    <source>
        <dbReference type="ARBA" id="ARBA00023136"/>
    </source>
</evidence>
<feature type="transmembrane region" description="Helical" evidence="7">
    <location>
        <begin position="127"/>
        <end position="146"/>
    </location>
</feature>
<keyword evidence="3 7" id="KW-0812">Transmembrane</keyword>
<dbReference type="InterPro" id="IPR004670">
    <property type="entry name" value="NhaA"/>
</dbReference>
<comment type="catalytic activity">
    <reaction evidence="7">
        <text>Na(+)(in) + 2 H(+)(out) = Na(+)(out) + 2 H(+)(in)</text>
        <dbReference type="Rhea" id="RHEA:29251"/>
        <dbReference type="ChEBI" id="CHEBI:15378"/>
        <dbReference type="ChEBI" id="CHEBI:29101"/>
    </reaction>
</comment>
<dbReference type="EMBL" id="JAVAJI010000021">
    <property type="protein sequence ID" value="MDP4545626.1"/>
    <property type="molecule type" value="Genomic_DNA"/>
</dbReference>
<keyword evidence="6 7" id="KW-0739">Sodium transport</keyword>
<feature type="transmembrane region" description="Helical" evidence="7">
    <location>
        <begin position="155"/>
        <end position="176"/>
    </location>
</feature>
<accession>A0ABT9HIL6</accession>
<keyword evidence="7" id="KW-0406">Ion transport</keyword>
<keyword evidence="2 7" id="KW-1003">Cell membrane</keyword>
<feature type="transmembrane region" description="Helical" evidence="7">
    <location>
        <begin position="12"/>
        <end position="31"/>
    </location>
</feature>
<keyword evidence="4 7" id="KW-1133">Transmembrane helix</keyword>
<protein>
    <recommendedName>
        <fullName evidence="7">Na(+)/H(+) antiporter NhaA</fullName>
    </recommendedName>
    <alternativeName>
        <fullName evidence="7">Sodium/proton antiporter NhaA</fullName>
    </alternativeName>
</protein>
<evidence type="ECO:0000313" key="9">
    <source>
        <dbReference type="Proteomes" id="UP001228171"/>
    </source>
</evidence>
<feature type="transmembrane region" description="Helical" evidence="7">
    <location>
        <begin position="63"/>
        <end position="80"/>
    </location>
</feature>
<dbReference type="NCBIfam" id="NF007112">
    <property type="entry name" value="PRK09561.1"/>
    <property type="match status" value="1"/>
</dbReference>
<feature type="transmembrane region" description="Helical" evidence="7">
    <location>
        <begin position="210"/>
        <end position="241"/>
    </location>
</feature>
<dbReference type="RefSeq" id="WP_200661766.1">
    <property type="nucleotide sequence ID" value="NZ_CAJGYS010000001.1"/>
</dbReference>
<dbReference type="Gene3D" id="1.20.1530.10">
    <property type="entry name" value="Na+/H+ antiporter like domain"/>
    <property type="match status" value="1"/>
</dbReference>
<dbReference type="Pfam" id="PF06965">
    <property type="entry name" value="Na_H_antiport_1"/>
    <property type="match status" value="1"/>
</dbReference>
<evidence type="ECO:0000313" key="8">
    <source>
        <dbReference type="EMBL" id="MDP4545626.1"/>
    </source>
</evidence>
<keyword evidence="7" id="KW-0813">Transport</keyword>
<evidence type="ECO:0000256" key="7">
    <source>
        <dbReference type="HAMAP-Rule" id="MF_01844"/>
    </source>
</evidence>
<comment type="caution">
    <text evidence="8">The sequence shown here is derived from an EMBL/GenBank/DDBJ whole genome shotgun (WGS) entry which is preliminary data.</text>
</comment>
<dbReference type="InterPro" id="IPR023171">
    <property type="entry name" value="Na/H_antiporter_dom_sf"/>
</dbReference>
<organism evidence="8 9">
    <name type="scientific">Psychrobacter faecalis</name>
    <dbReference type="NCBI Taxonomy" id="180588"/>
    <lineage>
        <taxon>Bacteria</taxon>
        <taxon>Pseudomonadati</taxon>
        <taxon>Pseudomonadota</taxon>
        <taxon>Gammaproteobacteria</taxon>
        <taxon>Moraxellales</taxon>
        <taxon>Moraxellaceae</taxon>
        <taxon>Psychrobacter</taxon>
    </lineage>
</organism>
<dbReference type="PANTHER" id="PTHR30341">
    <property type="entry name" value="SODIUM ION/PROTON ANTIPORTER NHAA-RELATED"/>
    <property type="match status" value="1"/>
</dbReference>
<keyword evidence="9" id="KW-1185">Reference proteome</keyword>
<dbReference type="NCBIfam" id="NF007111">
    <property type="entry name" value="PRK09560.1"/>
    <property type="match status" value="1"/>
</dbReference>
<evidence type="ECO:0000256" key="6">
    <source>
        <dbReference type="ARBA" id="ARBA00023201"/>
    </source>
</evidence>
<evidence type="ECO:0000256" key="1">
    <source>
        <dbReference type="ARBA" id="ARBA00004429"/>
    </source>
</evidence>
<feature type="transmembrane region" description="Helical" evidence="7">
    <location>
        <begin position="291"/>
        <end position="315"/>
    </location>
</feature>
<evidence type="ECO:0000256" key="2">
    <source>
        <dbReference type="ARBA" id="ARBA00022475"/>
    </source>
</evidence>
<reference evidence="8 9" key="1">
    <citation type="submission" date="2023-08" db="EMBL/GenBank/DDBJ databases">
        <authorList>
            <person name="Kumar R."/>
        </authorList>
    </citation>
    <scope>NUCLEOTIDE SEQUENCE [LARGE SCALE GENOMIC DNA]</scope>
    <source>
        <strain evidence="8 9">LUR13</strain>
    </source>
</reference>
<feature type="transmembrane region" description="Helical" evidence="7">
    <location>
        <begin position="92"/>
        <end position="115"/>
    </location>
</feature>
<name>A0ABT9HIL6_9GAMM</name>
<keyword evidence="7" id="KW-0050">Antiport</keyword>
<proteinExistence type="inferred from homology"/>
<evidence type="ECO:0000256" key="3">
    <source>
        <dbReference type="ARBA" id="ARBA00022692"/>
    </source>
</evidence>